<dbReference type="SUPFAM" id="SSF48403">
    <property type="entry name" value="Ankyrin repeat"/>
    <property type="match status" value="1"/>
</dbReference>
<dbReference type="PROSITE" id="PS50088">
    <property type="entry name" value="ANK_REPEAT"/>
    <property type="match status" value="3"/>
</dbReference>
<keyword evidence="5" id="KW-1185">Reference proteome</keyword>
<dbReference type="AlphaFoldDB" id="A0AAE1IG79"/>
<name>A0AAE1IG79_9HYPO</name>
<dbReference type="SMART" id="SM00248">
    <property type="entry name" value="ANK"/>
    <property type="match status" value="7"/>
</dbReference>
<dbReference type="Proteomes" id="UP001273209">
    <property type="component" value="Unassembled WGS sequence"/>
</dbReference>
<dbReference type="PROSITE" id="PS50297">
    <property type="entry name" value="ANK_REP_REGION"/>
    <property type="match status" value="2"/>
</dbReference>
<accession>A0AAE1IG79</accession>
<evidence type="ECO:0000313" key="5">
    <source>
        <dbReference type="Proteomes" id="UP001273209"/>
    </source>
</evidence>
<comment type="caution">
    <text evidence="4">The sequence shown here is derived from an EMBL/GenBank/DDBJ whole genome shotgun (WGS) entry which is preliminary data.</text>
</comment>
<evidence type="ECO:0000313" key="4">
    <source>
        <dbReference type="EMBL" id="KAK4076727.1"/>
    </source>
</evidence>
<evidence type="ECO:0000256" key="3">
    <source>
        <dbReference type="PROSITE-ProRule" id="PRU00023"/>
    </source>
</evidence>
<dbReference type="GeneID" id="87918627"/>
<evidence type="ECO:0008006" key="6">
    <source>
        <dbReference type="Google" id="ProtNLM"/>
    </source>
</evidence>
<dbReference type="PANTHER" id="PTHR24173">
    <property type="entry name" value="ANKYRIN REPEAT CONTAINING"/>
    <property type="match status" value="1"/>
</dbReference>
<protein>
    <recommendedName>
        <fullName evidence="6">Ankyrin repeat protein</fullName>
    </recommendedName>
</protein>
<dbReference type="RefSeq" id="XP_062756837.1">
    <property type="nucleotide sequence ID" value="XM_062898722.1"/>
</dbReference>
<organism evidence="4 5">
    <name type="scientific">Trichoderma aggressivum f. europaeum</name>
    <dbReference type="NCBI Taxonomy" id="173218"/>
    <lineage>
        <taxon>Eukaryota</taxon>
        <taxon>Fungi</taxon>
        <taxon>Dikarya</taxon>
        <taxon>Ascomycota</taxon>
        <taxon>Pezizomycotina</taxon>
        <taxon>Sordariomycetes</taxon>
        <taxon>Hypocreomycetidae</taxon>
        <taxon>Hypocreales</taxon>
        <taxon>Hypocreaceae</taxon>
        <taxon>Trichoderma</taxon>
    </lineage>
</organism>
<feature type="repeat" description="ANK" evidence="3">
    <location>
        <begin position="170"/>
        <end position="204"/>
    </location>
</feature>
<keyword evidence="2 3" id="KW-0040">ANK repeat</keyword>
<dbReference type="Pfam" id="PF12796">
    <property type="entry name" value="Ank_2"/>
    <property type="match status" value="2"/>
</dbReference>
<feature type="repeat" description="ANK" evidence="3">
    <location>
        <begin position="5"/>
        <end position="32"/>
    </location>
</feature>
<evidence type="ECO:0000256" key="1">
    <source>
        <dbReference type="ARBA" id="ARBA00022737"/>
    </source>
</evidence>
<dbReference type="InterPro" id="IPR002110">
    <property type="entry name" value="Ankyrin_rpt"/>
</dbReference>
<evidence type="ECO:0000256" key="2">
    <source>
        <dbReference type="ARBA" id="ARBA00023043"/>
    </source>
</evidence>
<sequence>MHDCLEIAAGQGDVATVRLLLDHGAEINALASKLESALRTALWNGHLDILKLLVSRGANVNSPFDKAEYMPHPERTPLPRAISMNNLELLNELAGKKGYPLQAAVGYFGDAVFVKDLLDRGADPNAQGGIYNTTLQAACIKMRNNSSEEMMQIIELLANSGADVSIQEGEYGTALHAACCSCNVPIAVVNYLLKKGADVNVQRGPYGHALQAVAYRRTPDWSSFYQLQSMGEHLIQLLLDAGAEVYAQGGCYGTALQAACAGQSEEVVRLSIDHGADPNLEVGEYGTALQAACTVKALDTLGVGRDIIDVNVQGGLFGSALQAAAYSGQTPAITLPLNRGAHVNARGGKYGSALNAAVIAGNWDTAEVLLSAGATPDCHMLSEPDEGWLQRVLEDDGQGGVERYRKFWEVQKAEREVSAHAD</sequence>
<dbReference type="Gene3D" id="1.25.40.20">
    <property type="entry name" value="Ankyrin repeat-containing domain"/>
    <property type="match status" value="3"/>
</dbReference>
<keyword evidence="1" id="KW-0677">Repeat</keyword>
<feature type="repeat" description="ANK" evidence="3">
    <location>
        <begin position="33"/>
        <end position="65"/>
    </location>
</feature>
<reference evidence="4" key="1">
    <citation type="submission" date="2023-11" db="EMBL/GenBank/DDBJ databases">
        <title>The genome sequences of three competitors of mushroom-forming fungi.</title>
        <authorList>
            <person name="Beijen E."/>
            <person name="Ohm R.A."/>
        </authorList>
    </citation>
    <scope>NUCLEOTIDE SEQUENCE</scope>
    <source>
        <strain evidence="4">CBS 100526</strain>
    </source>
</reference>
<dbReference type="PANTHER" id="PTHR24173:SF74">
    <property type="entry name" value="ANKYRIN REPEAT DOMAIN-CONTAINING PROTEIN 16"/>
    <property type="match status" value="1"/>
</dbReference>
<dbReference type="EMBL" id="JAWRVG010000013">
    <property type="protein sequence ID" value="KAK4076727.1"/>
    <property type="molecule type" value="Genomic_DNA"/>
</dbReference>
<gene>
    <name evidence="4" type="ORF">Triagg1_4330</name>
</gene>
<proteinExistence type="predicted"/>
<dbReference type="InterPro" id="IPR036770">
    <property type="entry name" value="Ankyrin_rpt-contain_sf"/>
</dbReference>